<reference evidence="7 8" key="1">
    <citation type="submission" date="2018-07" db="EMBL/GenBank/DDBJ databases">
        <title>Genomic Encyclopedia of Type Strains, Phase IV (KMG-IV): sequencing the most valuable type-strain genomes for metagenomic binning, comparative biology and taxonomic classification.</title>
        <authorList>
            <person name="Goeker M."/>
        </authorList>
    </citation>
    <scope>NUCLEOTIDE SEQUENCE [LARGE SCALE GENOMIC DNA]</scope>
    <source>
        <strain evidence="7 8">DSM 27696</strain>
    </source>
</reference>
<evidence type="ECO:0000256" key="3">
    <source>
        <dbReference type="ARBA" id="ARBA00023125"/>
    </source>
</evidence>
<dbReference type="SUPFAM" id="SSF46689">
    <property type="entry name" value="Homeodomain-like"/>
    <property type="match status" value="1"/>
</dbReference>
<dbReference type="PANTHER" id="PTHR43479:SF22">
    <property type="entry name" value="TRANSCRIPTIONAL REGULATOR, TETR FAMILY"/>
    <property type="match status" value="1"/>
</dbReference>
<dbReference type="InterPro" id="IPR001647">
    <property type="entry name" value="HTH_TetR"/>
</dbReference>
<keyword evidence="2" id="KW-0805">Transcription regulation</keyword>
<keyword evidence="3 5" id="KW-0238">DNA-binding</keyword>
<evidence type="ECO:0000313" key="8">
    <source>
        <dbReference type="Proteomes" id="UP000252585"/>
    </source>
</evidence>
<dbReference type="InterPro" id="IPR050624">
    <property type="entry name" value="HTH-type_Tx_Regulator"/>
</dbReference>
<evidence type="ECO:0000256" key="5">
    <source>
        <dbReference type="PROSITE-ProRule" id="PRU00335"/>
    </source>
</evidence>
<dbReference type="PROSITE" id="PS01081">
    <property type="entry name" value="HTH_TETR_1"/>
    <property type="match status" value="1"/>
</dbReference>
<keyword evidence="4" id="KW-0804">Transcription</keyword>
<dbReference type="PRINTS" id="PR00455">
    <property type="entry name" value="HTHTETR"/>
</dbReference>
<dbReference type="EMBL" id="QPJJ01000004">
    <property type="protein sequence ID" value="RCW73145.1"/>
    <property type="molecule type" value="Genomic_DNA"/>
</dbReference>
<dbReference type="GO" id="GO:0003677">
    <property type="term" value="F:DNA binding"/>
    <property type="evidence" value="ECO:0007669"/>
    <property type="project" value="UniProtKB-UniRule"/>
</dbReference>
<gene>
    <name evidence="7" type="ORF">DFR57_104143</name>
</gene>
<keyword evidence="1" id="KW-0678">Repressor</keyword>
<dbReference type="Gene3D" id="1.10.357.10">
    <property type="entry name" value="Tetracycline Repressor, domain 2"/>
    <property type="match status" value="1"/>
</dbReference>
<sequence length="287" mass="33405">MSKKQYIVEAALVLFSEKGFRQTSVQEIAEEAGISKGSFYRYFPSKTDLIQTMLKDYQDKITTNLLQLERSTSDKQLTLADYIAVELRAWEEHESFFNVLFTEMPHQEDEAIKSIMEELRFTLIHLHQDMLRSVFGGKVSPFIEDLTITLEGILKEYILYFVYNSLPLPIDALSIWISSQLEILIDNLEGTQPFLTALEDTDKEYKTSFLLKQIQIKVTDANLPSIERKKIEDSIQFLVVHFTEEPKDAFLIEAVFCYLKNLTTIQLEIKMLEKLYIQGEKESDRNK</sequence>
<dbReference type="GO" id="GO:0045892">
    <property type="term" value="P:negative regulation of DNA-templated transcription"/>
    <property type="evidence" value="ECO:0007669"/>
    <property type="project" value="UniProtKB-ARBA"/>
</dbReference>
<dbReference type="Pfam" id="PF00440">
    <property type="entry name" value="TetR_N"/>
    <property type="match status" value="1"/>
</dbReference>
<comment type="caution">
    <text evidence="7">The sequence shown here is derived from an EMBL/GenBank/DDBJ whole genome shotgun (WGS) entry which is preliminary data.</text>
</comment>
<dbReference type="RefSeq" id="WP_170132918.1">
    <property type="nucleotide sequence ID" value="NZ_QPJJ01000004.1"/>
</dbReference>
<dbReference type="InterPro" id="IPR023772">
    <property type="entry name" value="DNA-bd_HTH_TetR-type_CS"/>
</dbReference>
<feature type="DNA-binding region" description="H-T-H motif" evidence="5">
    <location>
        <begin position="24"/>
        <end position="43"/>
    </location>
</feature>
<dbReference type="Proteomes" id="UP000252585">
    <property type="component" value="Unassembled WGS sequence"/>
</dbReference>
<protein>
    <submittedName>
        <fullName evidence="7">TetR family transcriptional regulator</fullName>
    </submittedName>
</protein>
<dbReference type="AlphaFoldDB" id="A0A368XZ53"/>
<evidence type="ECO:0000256" key="2">
    <source>
        <dbReference type="ARBA" id="ARBA00023015"/>
    </source>
</evidence>
<dbReference type="PANTHER" id="PTHR43479">
    <property type="entry name" value="ACREF/ENVCD OPERON REPRESSOR-RELATED"/>
    <property type="match status" value="1"/>
</dbReference>
<organism evidence="7 8">
    <name type="scientific">Saliterribacillus persicus</name>
    <dbReference type="NCBI Taxonomy" id="930114"/>
    <lineage>
        <taxon>Bacteria</taxon>
        <taxon>Bacillati</taxon>
        <taxon>Bacillota</taxon>
        <taxon>Bacilli</taxon>
        <taxon>Bacillales</taxon>
        <taxon>Bacillaceae</taxon>
        <taxon>Saliterribacillus</taxon>
    </lineage>
</organism>
<accession>A0A368XZ53</accession>
<feature type="domain" description="HTH tetR-type" evidence="6">
    <location>
        <begin position="1"/>
        <end position="61"/>
    </location>
</feature>
<dbReference type="FunFam" id="1.10.10.60:FF:000141">
    <property type="entry name" value="TetR family transcriptional regulator"/>
    <property type="match status" value="1"/>
</dbReference>
<dbReference type="InterPro" id="IPR009057">
    <property type="entry name" value="Homeodomain-like_sf"/>
</dbReference>
<proteinExistence type="predicted"/>
<evidence type="ECO:0000256" key="1">
    <source>
        <dbReference type="ARBA" id="ARBA00022491"/>
    </source>
</evidence>
<evidence type="ECO:0000259" key="6">
    <source>
        <dbReference type="PROSITE" id="PS50977"/>
    </source>
</evidence>
<evidence type="ECO:0000313" key="7">
    <source>
        <dbReference type="EMBL" id="RCW73145.1"/>
    </source>
</evidence>
<evidence type="ECO:0000256" key="4">
    <source>
        <dbReference type="ARBA" id="ARBA00023163"/>
    </source>
</evidence>
<keyword evidence="8" id="KW-1185">Reference proteome</keyword>
<name>A0A368XZ53_9BACI</name>
<dbReference type="PROSITE" id="PS50977">
    <property type="entry name" value="HTH_TETR_2"/>
    <property type="match status" value="1"/>
</dbReference>